<reference evidence="2 3" key="1">
    <citation type="submission" date="2021-06" db="EMBL/GenBank/DDBJ databases">
        <title>Bacterium isolated from marine sediment.</title>
        <authorList>
            <person name="Zhu K.-L."/>
            <person name="Du Z.-J."/>
            <person name="Liang Q.-Y."/>
        </authorList>
    </citation>
    <scope>NUCLEOTIDE SEQUENCE [LARGE SCALE GENOMIC DNA]</scope>
    <source>
        <strain evidence="2 3">A346</strain>
    </source>
</reference>
<evidence type="ECO:0000259" key="1">
    <source>
        <dbReference type="PROSITE" id="PS50206"/>
    </source>
</evidence>
<gene>
    <name evidence="2" type="ORF">KTN04_00705</name>
</gene>
<evidence type="ECO:0000313" key="2">
    <source>
        <dbReference type="EMBL" id="MBV0931859.1"/>
    </source>
</evidence>
<proteinExistence type="predicted"/>
<accession>A0ABS6M6F6</accession>
<evidence type="ECO:0000313" key="3">
    <source>
        <dbReference type="Proteomes" id="UP000755551"/>
    </source>
</evidence>
<dbReference type="InterPro" id="IPR022376">
    <property type="entry name" value="PQQ_CXXCW"/>
</dbReference>
<keyword evidence="3" id="KW-1185">Reference proteome</keyword>
<dbReference type="EMBL" id="JAHQZT010000001">
    <property type="protein sequence ID" value="MBV0931859.1"/>
    <property type="molecule type" value="Genomic_DNA"/>
</dbReference>
<protein>
    <recommendedName>
        <fullName evidence="1">Rhodanese domain-containing protein</fullName>
    </recommendedName>
</protein>
<name>A0ABS6M6F6_9GAMM</name>
<dbReference type="RefSeq" id="WP_217333283.1">
    <property type="nucleotide sequence ID" value="NZ_JAHQZT010000001.1"/>
</dbReference>
<dbReference type="Proteomes" id="UP000755551">
    <property type="component" value="Unassembled WGS sequence"/>
</dbReference>
<dbReference type="NCBIfam" id="TIGR03865">
    <property type="entry name" value="PQQ_CXXCW"/>
    <property type="match status" value="1"/>
</dbReference>
<dbReference type="Pfam" id="PF00581">
    <property type="entry name" value="Rhodanese"/>
    <property type="match status" value="1"/>
</dbReference>
<feature type="domain" description="Rhodanese" evidence="1">
    <location>
        <begin position="117"/>
        <end position="181"/>
    </location>
</feature>
<comment type="caution">
    <text evidence="2">The sequence shown here is derived from an EMBL/GenBank/DDBJ whole genome shotgun (WGS) entry which is preliminary data.</text>
</comment>
<organism evidence="2 3">
    <name type="scientific">Marinobacterium weihaiense</name>
    <dbReference type="NCBI Taxonomy" id="2851016"/>
    <lineage>
        <taxon>Bacteria</taxon>
        <taxon>Pseudomonadati</taxon>
        <taxon>Pseudomonadota</taxon>
        <taxon>Gammaproteobacteria</taxon>
        <taxon>Oceanospirillales</taxon>
        <taxon>Oceanospirillaceae</taxon>
        <taxon>Marinobacterium</taxon>
    </lineage>
</organism>
<sequence length="189" mass="21519">MNVLPYWTGVVLALIAAPHAIESAQADAWPDNAEYFSWDGYRVLHYRSPTPNHAEGGQRINTAQVRTLMKNRSPALLNVQPVAWQHGIFLQTAPHYQLPGSTWLPNVGQGELTDRWREYFQRGLHDLSQGNRHHPIVVYCTADCWMSWNAVKRAATWGYTQLYWYAEGIDGWQQAGYTLDVAVPVALEK</sequence>
<dbReference type="PROSITE" id="PS50206">
    <property type="entry name" value="RHODANESE_3"/>
    <property type="match status" value="1"/>
</dbReference>
<dbReference type="InterPro" id="IPR001763">
    <property type="entry name" value="Rhodanese-like_dom"/>
</dbReference>
<dbReference type="CDD" id="cd00158">
    <property type="entry name" value="RHOD"/>
    <property type="match status" value="1"/>
</dbReference>